<evidence type="ECO:0000313" key="2">
    <source>
        <dbReference type="EMBL" id="JAD77451.1"/>
    </source>
</evidence>
<protein>
    <submittedName>
        <fullName evidence="2">Cl31697_1</fullName>
    </submittedName>
</protein>
<dbReference type="EMBL" id="GBRH01220444">
    <property type="protein sequence ID" value="JAD77451.1"/>
    <property type="molecule type" value="Transcribed_RNA"/>
</dbReference>
<feature type="chain" id="PRO_5002044563" evidence="1">
    <location>
        <begin position="24"/>
        <end position="83"/>
    </location>
</feature>
<proteinExistence type="predicted"/>
<dbReference type="AlphaFoldDB" id="A0A0A9CPD5"/>
<sequence length="83" mass="9092">MGGTPPQLMLLLALLFSSSAVAPQVVRAVKPIPISNLRVGERDNSIRSIQKDIIHMINKHPNAGWTVDSCGESLLCKLYYCTI</sequence>
<reference evidence="2" key="2">
    <citation type="journal article" date="2015" name="Data Brief">
        <title>Shoot transcriptome of the giant reed, Arundo donax.</title>
        <authorList>
            <person name="Barrero R.A."/>
            <person name="Guerrero F.D."/>
            <person name="Moolhuijzen P."/>
            <person name="Goolsby J.A."/>
            <person name="Tidwell J."/>
            <person name="Bellgard S.E."/>
            <person name="Bellgard M.I."/>
        </authorList>
    </citation>
    <scope>NUCLEOTIDE SEQUENCE</scope>
    <source>
        <tissue evidence="2">Shoot tissue taken approximately 20 cm above the soil surface</tissue>
    </source>
</reference>
<evidence type="ECO:0000256" key="1">
    <source>
        <dbReference type="SAM" id="SignalP"/>
    </source>
</evidence>
<name>A0A0A9CPD5_ARUDO</name>
<accession>A0A0A9CPD5</accession>
<reference evidence="2" key="1">
    <citation type="submission" date="2014-09" db="EMBL/GenBank/DDBJ databases">
        <authorList>
            <person name="Magalhaes I.L.F."/>
            <person name="Oliveira U."/>
            <person name="Santos F.R."/>
            <person name="Vidigal T.H.D.A."/>
            <person name="Brescovit A.D."/>
            <person name="Santos A.J."/>
        </authorList>
    </citation>
    <scope>NUCLEOTIDE SEQUENCE</scope>
    <source>
        <tissue evidence="2">Shoot tissue taken approximately 20 cm above the soil surface</tissue>
    </source>
</reference>
<keyword evidence="1" id="KW-0732">Signal</keyword>
<organism evidence="2">
    <name type="scientific">Arundo donax</name>
    <name type="common">Giant reed</name>
    <name type="synonym">Donax arundinaceus</name>
    <dbReference type="NCBI Taxonomy" id="35708"/>
    <lineage>
        <taxon>Eukaryota</taxon>
        <taxon>Viridiplantae</taxon>
        <taxon>Streptophyta</taxon>
        <taxon>Embryophyta</taxon>
        <taxon>Tracheophyta</taxon>
        <taxon>Spermatophyta</taxon>
        <taxon>Magnoliopsida</taxon>
        <taxon>Liliopsida</taxon>
        <taxon>Poales</taxon>
        <taxon>Poaceae</taxon>
        <taxon>PACMAD clade</taxon>
        <taxon>Arundinoideae</taxon>
        <taxon>Arundineae</taxon>
        <taxon>Arundo</taxon>
    </lineage>
</organism>
<feature type="signal peptide" evidence="1">
    <location>
        <begin position="1"/>
        <end position="23"/>
    </location>
</feature>